<dbReference type="PROSITE" id="PS00885">
    <property type="entry name" value="EPSP_SYNTHASE_2"/>
    <property type="match status" value="1"/>
</dbReference>
<feature type="binding site" evidence="8">
    <location>
        <position position="169"/>
    </location>
    <ligand>
        <name>3-phosphoshikimate</name>
        <dbReference type="ChEBI" id="CHEBI:145989"/>
    </ligand>
</feature>
<dbReference type="GO" id="GO:0003866">
    <property type="term" value="F:3-phosphoshikimate 1-carboxyvinyltransferase activity"/>
    <property type="evidence" value="ECO:0007669"/>
    <property type="project" value="UniProtKB-UniRule"/>
</dbReference>
<comment type="pathway">
    <text evidence="1 8">Metabolic intermediate biosynthesis; chorismate biosynthesis; chorismate from D-erythrose 4-phosphate and phosphoenolpyruvate: step 6/7.</text>
</comment>
<dbReference type="InterPro" id="IPR006264">
    <property type="entry name" value="EPSP_synthase"/>
</dbReference>
<keyword evidence="3 8" id="KW-0963">Cytoplasm</keyword>
<dbReference type="HAMAP" id="MF_00210">
    <property type="entry name" value="EPSP_synth"/>
    <property type="match status" value="1"/>
</dbReference>
<evidence type="ECO:0000256" key="8">
    <source>
        <dbReference type="HAMAP-Rule" id="MF_00210"/>
    </source>
</evidence>
<dbReference type="InterPro" id="IPR023193">
    <property type="entry name" value="EPSP_synthase_CS"/>
</dbReference>
<protein>
    <recommendedName>
        <fullName evidence="8">3-phosphoshikimate 1-carboxyvinyltransferase</fullName>
        <ecNumber evidence="8">2.5.1.19</ecNumber>
    </recommendedName>
    <alternativeName>
        <fullName evidence="8">5-enolpyruvylshikimate-3-phosphate synthase</fullName>
        <shortName evidence="8">EPSP synthase</shortName>
        <shortName evidence="8">EPSPS</shortName>
    </alternativeName>
</protein>
<feature type="binding site" evidence="8">
    <location>
        <position position="347"/>
    </location>
    <ligand>
        <name>3-phosphoshikimate</name>
        <dbReference type="ChEBI" id="CHEBI:145989"/>
    </ligand>
</feature>
<dbReference type="GO" id="GO:0009423">
    <property type="term" value="P:chorismate biosynthetic process"/>
    <property type="evidence" value="ECO:0007669"/>
    <property type="project" value="UniProtKB-UniRule"/>
</dbReference>
<dbReference type="CDD" id="cd01556">
    <property type="entry name" value="EPSP_synthase"/>
    <property type="match status" value="1"/>
</dbReference>
<feature type="binding site" evidence="8">
    <location>
        <position position="23"/>
    </location>
    <ligand>
        <name>phosphoenolpyruvate</name>
        <dbReference type="ChEBI" id="CHEBI:58702"/>
    </ligand>
</feature>
<dbReference type="AlphaFoldDB" id="A0A7C5L5M4"/>
<feature type="binding site" evidence="8">
    <location>
        <position position="351"/>
    </location>
    <ligand>
        <name>phosphoenolpyruvate</name>
        <dbReference type="ChEBI" id="CHEBI:58702"/>
    </ligand>
</feature>
<comment type="subunit">
    <text evidence="8">Monomer.</text>
</comment>
<dbReference type="PROSITE" id="PS00104">
    <property type="entry name" value="EPSP_SYNTHASE_1"/>
    <property type="match status" value="1"/>
</dbReference>
<feature type="binding site" evidence="8">
    <location>
        <position position="320"/>
    </location>
    <ligand>
        <name>3-phosphoshikimate</name>
        <dbReference type="ChEBI" id="CHEBI:145989"/>
    </ligand>
</feature>
<dbReference type="UniPathway" id="UPA00053">
    <property type="reaction ID" value="UER00089"/>
</dbReference>
<dbReference type="EC" id="2.5.1.19" evidence="8"/>
<dbReference type="NCBIfam" id="TIGR01356">
    <property type="entry name" value="aroA"/>
    <property type="match status" value="1"/>
</dbReference>
<feature type="binding site" evidence="8">
    <location>
        <position position="28"/>
    </location>
    <ligand>
        <name>3-phosphoshikimate</name>
        <dbReference type="ChEBI" id="CHEBI:145989"/>
    </ligand>
</feature>
<dbReference type="InterPro" id="IPR001986">
    <property type="entry name" value="Enolpyruvate_Tfrase_dom"/>
</dbReference>
<evidence type="ECO:0000256" key="2">
    <source>
        <dbReference type="ARBA" id="ARBA00009948"/>
    </source>
</evidence>
<evidence type="ECO:0000256" key="5">
    <source>
        <dbReference type="ARBA" id="ARBA00022679"/>
    </source>
</evidence>
<dbReference type="GO" id="GO:0009073">
    <property type="term" value="P:aromatic amino acid family biosynthetic process"/>
    <property type="evidence" value="ECO:0007669"/>
    <property type="project" value="UniProtKB-KW"/>
</dbReference>
<feature type="binding site" evidence="8">
    <location>
        <position position="393"/>
    </location>
    <ligand>
        <name>phosphoenolpyruvate</name>
        <dbReference type="ChEBI" id="CHEBI:58702"/>
    </ligand>
</feature>
<dbReference type="Gene3D" id="3.65.10.10">
    <property type="entry name" value="Enolpyruvate transferase domain"/>
    <property type="match status" value="2"/>
</dbReference>
<evidence type="ECO:0000256" key="1">
    <source>
        <dbReference type="ARBA" id="ARBA00004811"/>
    </source>
</evidence>
<feature type="binding site" evidence="8">
    <location>
        <position position="94"/>
    </location>
    <ligand>
        <name>phosphoenolpyruvate</name>
        <dbReference type="ChEBI" id="CHEBI:58702"/>
    </ligand>
</feature>
<feature type="binding site" evidence="8">
    <location>
        <position position="167"/>
    </location>
    <ligand>
        <name>3-phosphoshikimate</name>
        <dbReference type="ChEBI" id="CHEBI:145989"/>
    </ligand>
</feature>
<keyword evidence="5 8" id="KW-0808">Transferase</keyword>
<comment type="catalytic activity">
    <reaction evidence="7">
        <text>3-phosphoshikimate + phosphoenolpyruvate = 5-O-(1-carboxyvinyl)-3-phosphoshikimate + phosphate</text>
        <dbReference type="Rhea" id="RHEA:21256"/>
        <dbReference type="ChEBI" id="CHEBI:43474"/>
        <dbReference type="ChEBI" id="CHEBI:57701"/>
        <dbReference type="ChEBI" id="CHEBI:58702"/>
        <dbReference type="ChEBI" id="CHEBI:145989"/>
        <dbReference type="EC" id="2.5.1.19"/>
    </reaction>
    <physiologicalReaction direction="left-to-right" evidence="7">
        <dbReference type="Rhea" id="RHEA:21257"/>
    </physiologicalReaction>
</comment>
<dbReference type="EMBL" id="DRNB01000151">
    <property type="protein sequence ID" value="HHJ64071.1"/>
    <property type="molecule type" value="Genomic_DNA"/>
</dbReference>
<sequence length="435" mass="47518">MRELLLKGGVKQVKGELRVPSDKSISHRAVIFGALARGETLVHSWLRSADTLATLRIIRSLGVRVRVQNGVLRISGSGFNLSEPENVLNAGNSGTTARLIMGVLATQPFFSVLTGDRSLRRRPMLRVTSPLREMGASIDGRESGNRLPLSIRGGELRGITFFNRRSSAQVKSALLIAGLRAQGTTEVSEPVLSRDHTERMLSFFGVEVVSLPGAEGHLIKLRGGQELSAAEIHCPADPSSAAFFCALALLAPKGELLLRDVLVNPTRDGFYRKLREMGGRVVYENEREISGEPVADVRIVSGGSLRGITVHPHEIPALIDELPVLAVVMALAEGRSEVRGARELRVKESDRIRAVVENLRKMGVPVEEFEDGFAIEGVSRLRGSRIRTYGDHRIAMAFAVAGLVAEGETLIDDPDCVRVSYPEFFRDLFSVVEYP</sequence>
<reference evidence="10" key="1">
    <citation type="journal article" date="2020" name="mSystems">
        <title>Genome- and Community-Level Interaction Insights into Carbon Utilization and Element Cycling Functions of Hydrothermarchaeota in Hydrothermal Sediment.</title>
        <authorList>
            <person name="Zhou Z."/>
            <person name="Liu Y."/>
            <person name="Xu W."/>
            <person name="Pan J."/>
            <person name="Luo Z.H."/>
            <person name="Li M."/>
        </authorList>
    </citation>
    <scope>NUCLEOTIDE SEQUENCE [LARGE SCALE GENOMIC DNA]</scope>
    <source>
        <strain evidence="10">HyVt-501</strain>
    </source>
</reference>
<organism evidence="10">
    <name type="scientific">Aquifex aeolicus</name>
    <dbReference type="NCBI Taxonomy" id="63363"/>
    <lineage>
        <taxon>Bacteria</taxon>
        <taxon>Pseudomonadati</taxon>
        <taxon>Aquificota</taxon>
        <taxon>Aquificia</taxon>
        <taxon>Aquificales</taxon>
        <taxon>Aquificaceae</taxon>
        <taxon>Aquifex</taxon>
    </lineage>
</organism>
<comment type="caution">
    <text evidence="10">The sequence shown here is derived from an EMBL/GenBank/DDBJ whole genome shotgun (WGS) entry which is preliminary data.</text>
</comment>
<feature type="domain" description="Enolpyruvate transferase" evidence="9">
    <location>
        <begin position="10"/>
        <end position="428"/>
    </location>
</feature>
<dbReference type="PIRSF" id="PIRSF000505">
    <property type="entry name" value="EPSPS"/>
    <property type="match status" value="1"/>
</dbReference>
<dbReference type="GO" id="GO:0008652">
    <property type="term" value="P:amino acid biosynthetic process"/>
    <property type="evidence" value="ECO:0007669"/>
    <property type="project" value="UniProtKB-KW"/>
</dbReference>
<feature type="binding site" evidence="8">
    <location>
        <position position="122"/>
    </location>
    <ligand>
        <name>phosphoenolpyruvate</name>
        <dbReference type="ChEBI" id="CHEBI:58702"/>
    </ligand>
</feature>
<dbReference type="Pfam" id="PF00275">
    <property type="entry name" value="EPSP_synthase"/>
    <property type="match status" value="1"/>
</dbReference>
<dbReference type="InterPro" id="IPR013792">
    <property type="entry name" value="RNA3'P_cycl/enolpyr_Trfase_a/b"/>
</dbReference>
<evidence type="ECO:0000313" key="10">
    <source>
        <dbReference type="EMBL" id="HHJ64071.1"/>
    </source>
</evidence>
<proteinExistence type="inferred from homology"/>
<evidence type="ECO:0000259" key="9">
    <source>
        <dbReference type="Pfam" id="PF00275"/>
    </source>
</evidence>
<keyword evidence="6 8" id="KW-0057">Aromatic amino acid biosynthesis</keyword>
<accession>A0A7C5L5M4</accession>
<comment type="similarity">
    <text evidence="2 8">Belongs to the EPSP synthase family.</text>
</comment>
<gene>
    <name evidence="8 10" type="primary">aroA</name>
    <name evidence="10" type="ORF">ENJ61_04100</name>
</gene>
<evidence type="ECO:0000256" key="7">
    <source>
        <dbReference type="ARBA" id="ARBA00044633"/>
    </source>
</evidence>
<evidence type="ECO:0000256" key="6">
    <source>
        <dbReference type="ARBA" id="ARBA00023141"/>
    </source>
</evidence>
<dbReference type="InterPro" id="IPR036968">
    <property type="entry name" value="Enolpyruvate_Tfrase_sf"/>
</dbReference>
<dbReference type="PANTHER" id="PTHR21090">
    <property type="entry name" value="AROM/DEHYDROQUINATE SYNTHASE"/>
    <property type="match status" value="1"/>
</dbReference>
<feature type="binding site" evidence="8">
    <location>
        <position position="24"/>
    </location>
    <ligand>
        <name>3-phosphoshikimate</name>
        <dbReference type="ChEBI" id="CHEBI:145989"/>
    </ligand>
</feature>
<evidence type="ECO:0000256" key="3">
    <source>
        <dbReference type="ARBA" id="ARBA00022490"/>
    </source>
</evidence>
<comment type="function">
    <text evidence="8">Catalyzes the transfer of the enolpyruvyl moiety of phosphoenolpyruvate (PEP) to the 5-hydroxyl of shikimate-3-phosphate (S3P) to produce enolpyruvyl shikimate-3-phosphate and inorganic phosphate.</text>
</comment>
<keyword evidence="4 8" id="KW-0028">Amino-acid biosynthesis</keyword>
<evidence type="ECO:0000256" key="4">
    <source>
        <dbReference type="ARBA" id="ARBA00022605"/>
    </source>
</evidence>
<dbReference type="Proteomes" id="UP000885792">
    <property type="component" value="Unassembled WGS sequence"/>
</dbReference>
<dbReference type="SUPFAM" id="SSF55205">
    <property type="entry name" value="EPT/RTPC-like"/>
    <property type="match status" value="1"/>
</dbReference>
<dbReference type="FunFam" id="3.65.10.10:FF:000005">
    <property type="entry name" value="3-phosphoshikimate 1-carboxyvinyltransferase"/>
    <property type="match status" value="1"/>
</dbReference>
<comment type="subcellular location">
    <subcellularLocation>
        <location evidence="8">Cytoplasm</location>
    </subcellularLocation>
</comment>
<feature type="binding site" evidence="8">
    <location>
        <position position="23"/>
    </location>
    <ligand>
        <name>3-phosphoshikimate</name>
        <dbReference type="ChEBI" id="CHEBI:145989"/>
    </ligand>
</feature>
<dbReference type="GO" id="GO:0005737">
    <property type="term" value="C:cytoplasm"/>
    <property type="evidence" value="ECO:0007669"/>
    <property type="project" value="UniProtKB-SubCell"/>
</dbReference>
<comment type="caution">
    <text evidence="8">Lacks conserved residue(s) required for the propagation of feature annotation.</text>
</comment>
<feature type="binding site" evidence="8">
    <location>
        <position position="169"/>
    </location>
    <ligand>
        <name>phosphoenolpyruvate</name>
        <dbReference type="ChEBI" id="CHEBI:58702"/>
    </ligand>
</feature>
<dbReference type="PANTHER" id="PTHR21090:SF5">
    <property type="entry name" value="PENTAFUNCTIONAL AROM POLYPEPTIDE"/>
    <property type="match status" value="1"/>
</dbReference>
<name>A0A7C5L5M4_AQUAO</name>
<feature type="active site" description="Proton acceptor" evidence="8">
    <location>
        <position position="320"/>
    </location>
</feature>